<dbReference type="CTD" id="9810076"/>
<reference evidence="3 4" key="1">
    <citation type="submission" date="2019-12" db="EMBL/GenBank/DDBJ databases">
        <title>Chromosome-level assembly of the Caenorhabditis remanei genome.</title>
        <authorList>
            <person name="Teterina A.A."/>
            <person name="Willis J.H."/>
            <person name="Phillips P.C."/>
        </authorList>
    </citation>
    <scope>NUCLEOTIDE SEQUENCE [LARGE SCALE GENOMIC DNA]</scope>
    <source>
        <strain evidence="3 4">PX506</strain>
        <tissue evidence="3">Whole organism</tissue>
    </source>
</reference>
<feature type="compositionally biased region" description="Low complexity" evidence="2">
    <location>
        <begin position="180"/>
        <end position="207"/>
    </location>
</feature>
<protein>
    <submittedName>
        <fullName evidence="3">Uncharacterized protein</fullName>
    </submittedName>
</protein>
<dbReference type="KEGG" id="crq:GCK72_012709"/>
<dbReference type="EMBL" id="WUAV01000004">
    <property type="protein sequence ID" value="KAF1756256.1"/>
    <property type="molecule type" value="Genomic_DNA"/>
</dbReference>
<dbReference type="AlphaFoldDB" id="A0A6A5GP36"/>
<dbReference type="Proteomes" id="UP000483820">
    <property type="component" value="Chromosome IV"/>
</dbReference>
<evidence type="ECO:0000313" key="3">
    <source>
        <dbReference type="EMBL" id="KAF1756256.1"/>
    </source>
</evidence>
<feature type="region of interest" description="Disordered" evidence="2">
    <location>
        <begin position="163"/>
        <end position="208"/>
    </location>
</feature>
<sequence>MSDSNPPAEPNRNRKRKSDSSSDTPSSSSRPPQPVPISRRSSTQSTSSITVENVIRTLSKPLEGRNLNVNNIAEKVLKFTVEYGEKVAASIGKTWSTVRTEMEYRIHPFTHANRRNEMSEKEQIPYLRLSNWFEYYEESKDKEAVLDLHKKLYERWEVLALLDSNPPTEPNRNRKRKSDSSNTPSSSSRPPQPVPISSGSSTQSSSSITVEDIIRTLSKPLEGRNLNANNIADKVLKFPDEYGEKVAASIEKNWSNVRREMNRCIHSGGQYEKMPMRKQMVYLRLFNWFENYEESQVKEAVLDLHKELEKRWRKMDKELEESKKSKEEIEVTKRKKAVDRIIKKLSTRLEGRDLNEDKIAEQVKEFTEEYGLKVAASIGQNWDIVREEMNSRLPVRIKDMDEEKQRMYMRMFNWLDYYEDSDVKEEVLNLHLELKERWLDIKHKWEWIENLTVDDILEELRKPLGDRTLDVKDVILRANEFIERYKRHDNPTTQIAVMFGESWATFTRKRNIYLVEQTYEEMSLDLQEFYLQLFNWLEFYKEDWQRAGVINCMDLHKIQTTCGENEYNDGVRPLPGHPHIPLSLRCWNQYLSVVPGADKVTENHASMFCTYHQQVVDRYHVITG</sequence>
<organism evidence="3 4">
    <name type="scientific">Caenorhabditis remanei</name>
    <name type="common">Caenorhabditis vulgaris</name>
    <dbReference type="NCBI Taxonomy" id="31234"/>
    <lineage>
        <taxon>Eukaryota</taxon>
        <taxon>Metazoa</taxon>
        <taxon>Ecdysozoa</taxon>
        <taxon>Nematoda</taxon>
        <taxon>Chromadorea</taxon>
        <taxon>Rhabditida</taxon>
        <taxon>Rhabditina</taxon>
        <taxon>Rhabditomorpha</taxon>
        <taxon>Rhabditoidea</taxon>
        <taxon>Rhabditidae</taxon>
        <taxon>Peloderinae</taxon>
        <taxon>Caenorhabditis</taxon>
    </lineage>
</organism>
<keyword evidence="1" id="KW-0175">Coiled coil</keyword>
<name>A0A6A5GP36_CAERE</name>
<accession>A0A6A5GP36</accession>
<gene>
    <name evidence="3" type="ORF">GCK72_012709</name>
</gene>
<feature type="region of interest" description="Disordered" evidence="2">
    <location>
        <begin position="1"/>
        <end position="48"/>
    </location>
</feature>
<feature type="coiled-coil region" evidence="1">
    <location>
        <begin position="305"/>
        <end position="335"/>
    </location>
</feature>
<comment type="caution">
    <text evidence="3">The sequence shown here is derived from an EMBL/GenBank/DDBJ whole genome shotgun (WGS) entry which is preliminary data.</text>
</comment>
<dbReference type="RefSeq" id="XP_053584112.1">
    <property type="nucleotide sequence ID" value="XM_053729340.1"/>
</dbReference>
<evidence type="ECO:0000313" key="4">
    <source>
        <dbReference type="Proteomes" id="UP000483820"/>
    </source>
</evidence>
<evidence type="ECO:0000256" key="2">
    <source>
        <dbReference type="SAM" id="MobiDB-lite"/>
    </source>
</evidence>
<feature type="compositionally biased region" description="Low complexity" evidence="2">
    <location>
        <begin position="21"/>
        <end position="48"/>
    </location>
</feature>
<proteinExistence type="predicted"/>
<evidence type="ECO:0000256" key="1">
    <source>
        <dbReference type="SAM" id="Coils"/>
    </source>
</evidence>
<dbReference type="GeneID" id="9810076"/>